<dbReference type="GO" id="GO:0035435">
    <property type="term" value="P:phosphate ion transmembrane transport"/>
    <property type="evidence" value="ECO:0007669"/>
    <property type="project" value="TreeGrafter"/>
</dbReference>
<dbReference type="RefSeq" id="WP_197526257.1">
    <property type="nucleotide sequence ID" value="NZ_SJPR01000001.1"/>
</dbReference>
<feature type="transmembrane region" description="Helical" evidence="5">
    <location>
        <begin position="308"/>
        <end position="333"/>
    </location>
</feature>
<feature type="transmembrane region" description="Helical" evidence="5">
    <location>
        <begin position="64"/>
        <end position="86"/>
    </location>
</feature>
<dbReference type="InterPro" id="IPR020846">
    <property type="entry name" value="MFS_dom"/>
</dbReference>
<feature type="domain" description="Major facilitator superfamily (MFS) profile" evidence="6">
    <location>
        <begin position="1"/>
        <end position="409"/>
    </location>
</feature>
<feature type="transmembrane region" description="Helical" evidence="5">
    <location>
        <begin position="132"/>
        <end position="152"/>
    </location>
</feature>
<proteinExistence type="predicted"/>
<evidence type="ECO:0000313" key="8">
    <source>
        <dbReference type="Proteomes" id="UP000317421"/>
    </source>
</evidence>
<keyword evidence="4 5" id="KW-0472">Membrane</keyword>
<dbReference type="Proteomes" id="UP000317421">
    <property type="component" value="Unassembled WGS sequence"/>
</dbReference>
<dbReference type="Gene3D" id="1.20.1250.20">
    <property type="entry name" value="MFS general substrate transporter like domains"/>
    <property type="match status" value="2"/>
</dbReference>
<keyword evidence="2 5" id="KW-0812">Transmembrane</keyword>
<accession>A0A5C6APJ6</accession>
<protein>
    <submittedName>
        <fullName evidence="7">Inner membrane protein YqcE</fullName>
    </submittedName>
</protein>
<dbReference type="PANTHER" id="PTHR43826">
    <property type="entry name" value="GLUCOSE-6-PHOSPHATE EXCHANGER SLC37A4"/>
    <property type="match status" value="1"/>
</dbReference>
<keyword evidence="3 5" id="KW-1133">Transmembrane helix</keyword>
<dbReference type="InterPro" id="IPR011701">
    <property type="entry name" value="MFS"/>
</dbReference>
<dbReference type="InterPro" id="IPR036259">
    <property type="entry name" value="MFS_trans_sf"/>
</dbReference>
<name>A0A5C6APJ6_9BACT</name>
<feature type="transmembrane region" description="Helical" evidence="5">
    <location>
        <begin position="345"/>
        <end position="366"/>
    </location>
</feature>
<evidence type="ECO:0000313" key="7">
    <source>
        <dbReference type="EMBL" id="TWU00104.1"/>
    </source>
</evidence>
<gene>
    <name evidence="7" type="primary">yqcE</name>
    <name evidence="7" type="ORF">Pla108_10480</name>
</gene>
<feature type="transmembrane region" description="Helical" evidence="5">
    <location>
        <begin position="281"/>
        <end position="302"/>
    </location>
</feature>
<dbReference type="PANTHER" id="PTHR43826:SF3">
    <property type="entry name" value="GLUCOSE-6-PHOSPHATE EXCHANGER SLC37A4"/>
    <property type="match status" value="1"/>
</dbReference>
<feature type="transmembrane region" description="Helical" evidence="5">
    <location>
        <begin position="164"/>
        <end position="187"/>
    </location>
</feature>
<feature type="transmembrane region" description="Helical" evidence="5">
    <location>
        <begin position="386"/>
        <end position="404"/>
    </location>
</feature>
<reference evidence="7 8" key="1">
    <citation type="submission" date="2019-02" db="EMBL/GenBank/DDBJ databases">
        <title>Deep-cultivation of Planctomycetes and their phenomic and genomic characterization uncovers novel biology.</title>
        <authorList>
            <person name="Wiegand S."/>
            <person name="Jogler M."/>
            <person name="Boedeker C."/>
            <person name="Pinto D."/>
            <person name="Vollmers J."/>
            <person name="Rivas-Marin E."/>
            <person name="Kohn T."/>
            <person name="Peeters S.H."/>
            <person name="Heuer A."/>
            <person name="Rast P."/>
            <person name="Oberbeckmann S."/>
            <person name="Bunk B."/>
            <person name="Jeske O."/>
            <person name="Meyerdierks A."/>
            <person name="Storesund J.E."/>
            <person name="Kallscheuer N."/>
            <person name="Luecker S."/>
            <person name="Lage O.M."/>
            <person name="Pohl T."/>
            <person name="Merkel B.J."/>
            <person name="Hornburger P."/>
            <person name="Mueller R.-W."/>
            <person name="Bruemmer F."/>
            <person name="Labrenz M."/>
            <person name="Spormann A.M."/>
            <person name="Op Den Camp H."/>
            <person name="Overmann J."/>
            <person name="Amann R."/>
            <person name="Jetten M.S.M."/>
            <person name="Mascher T."/>
            <person name="Medema M.H."/>
            <person name="Devos D.P."/>
            <person name="Kaster A.-K."/>
            <person name="Ovreas L."/>
            <person name="Rohde M."/>
            <person name="Galperin M.Y."/>
            <person name="Jogler C."/>
        </authorList>
    </citation>
    <scope>NUCLEOTIDE SEQUENCE [LARGE SCALE GENOMIC DNA]</scope>
    <source>
        <strain evidence="7 8">Pla108</strain>
    </source>
</reference>
<evidence type="ECO:0000256" key="2">
    <source>
        <dbReference type="ARBA" id="ARBA00022692"/>
    </source>
</evidence>
<dbReference type="GO" id="GO:0012505">
    <property type="term" value="C:endomembrane system"/>
    <property type="evidence" value="ECO:0007669"/>
    <property type="project" value="UniProtKB-SubCell"/>
</dbReference>
<comment type="caution">
    <text evidence="7">The sequence shown here is derived from an EMBL/GenBank/DDBJ whole genome shotgun (WGS) entry which is preliminary data.</text>
</comment>
<dbReference type="InterPro" id="IPR051337">
    <property type="entry name" value="OPA_Antiporter"/>
</dbReference>
<dbReference type="GO" id="GO:0016020">
    <property type="term" value="C:membrane"/>
    <property type="evidence" value="ECO:0007669"/>
    <property type="project" value="UniProtKB-ARBA"/>
</dbReference>
<dbReference type="CDD" id="cd06174">
    <property type="entry name" value="MFS"/>
    <property type="match status" value="1"/>
</dbReference>
<dbReference type="GO" id="GO:0061513">
    <property type="term" value="F:glucose 6-phosphate:phosphate antiporter activity"/>
    <property type="evidence" value="ECO:0007669"/>
    <property type="project" value="TreeGrafter"/>
</dbReference>
<dbReference type="EMBL" id="SJPR01000001">
    <property type="protein sequence ID" value="TWU00104.1"/>
    <property type="molecule type" value="Genomic_DNA"/>
</dbReference>
<organism evidence="7 8">
    <name type="scientific">Botrimarina colliarenosi</name>
    <dbReference type="NCBI Taxonomy" id="2528001"/>
    <lineage>
        <taxon>Bacteria</taxon>
        <taxon>Pseudomonadati</taxon>
        <taxon>Planctomycetota</taxon>
        <taxon>Planctomycetia</taxon>
        <taxon>Pirellulales</taxon>
        <taxon>Lacipirellulaceae</taxon>
        <taxon>Botrimarina</taxon>
    </lineage>
</organism>
<evidence type="ECO:0000256" key="3">
    <source>
        <dbReference type="ARBA" id="ARBA00022989"/>
    </source>
</evidence>
<sequence length="413" mass="43535">MILAGEAVFIPPFHLGRYFKSSLLGTLEINEFQLGEAQALYGVVAMACYALGGPLADRFAPRRLLALSLLLTAGGSLWMATVPSLLGLKLLYAFWGASTVLVFWAPLIRATREWGGEPAQGRAFGLLDGGRGLVAALAASLAASGVIAALGADALDDPVSQRTALQGLAVFYALCCVGAAAAVWFFVGNDRPEDTTDQDDANARRRAPLADTLWCLRQPTIWLQAVVVIAAYSAYKGFDFYGLYLEDAAGVSKTRSAELTSYLNYLRVVATFGAGLLADRIGSVATVVAGCFAVLIGSYAWLLTGGGGYAVIIGVLAAASAGSYALRGIYFALLQESRSPRRLTGAAVGVISFVGFTPDIFMPWVSGWLVASARDAGDVLLGYERFYGLLAGLAAVGLVAALLLRRRAAKQYD</sequence>
<comment type="subcellular location">
    <subcellularLocation>
        <location evidence="1">Endomembrane system</location>
        <topology evidence="1">Multi-pass membrane protein</topology>
    </subcellularLocation>
</comment>
<evidence type="ECO:0000256" key="1">
    <source>
        <dbReference type="ARBA" id="ARBA00004127"/>
    </source>
</evidence>
<dbReference type="PROSITE" id="PS50850">
    <property type="entry name" value="MFS"/>
    <property type="match status" value="1"/>
</dbReference>
<evidence type="ECO:0000256" key="5">
    <source>
        <dbReference type="SAM" id="Phobius"/>
    </source>
</evidence>
<dbReference type="Pfam" id="PF07690">
    <property type="entry name" value="MFS_1"/>
    <property type="match status" value="1"/>
</dbReference>
<dbReference type="AlphaFoldDB" id="A0A5C6APJ6"/>
<evidence type="ECO:0000256" key="4">
    <source>
        <dbReference type="ARBA" id="ARBA00023136"/>
    </source>
</evidence>
<evidence type="ECO:0000259" key="6">
    <source>
        <dbReference type="PROSITE" id="PS50850"/>
    </source>
</evidence>
<dbReference type="SUPFAM" id="SSF103473">
    <property type="entry name" value="MFS general substrate transporter"/>
    <property type="match status" value="1"/>
</dbReference>
<feature type="transmembrane region" description="Helical" evidence="5">
    <location>
        <begin position="92"/>
        <end position="111"/>
    </location>
</feature>
<keyword evidence="8" id="KW-1185">Reference proteome</keyword>